<gene>
    <name evidence="3" type="ORF">NCTC11978_03327</name>
</gene>
<dbReference type="Gene3D" id="3.40.50.2300">
    <property type="match status" value="1"/>
</dbReference>
<dbReference type="InterPro" id="IPR001789">
    <property type="entry name" value="Sig_transdc_resp-reg_receiver"/>
</dbReference>
<protein>
    <submittedName>
        <fullName evidence="3">Response regulator receiver CheY-like</fullName>
    </submittedName>
</protein>
<reference evidence="3 4" key="1">
    <citation type="submission" date="2018-06" db="EMBL/GenBank/DDBJ databases">
        <authorList>
            <consortium name="Pathogen Informatics"/>
            <person name="Doyle S."/>
        </authorList>
    </citation>
    <scope>NUCLEOTIDE SEQUENCE [LARGE SCALE GENOMIC DNA]</scope>
    <source>
        <strain evidence="3 4">NCTC11978</strain>
    </source>
</reference>
<dbReference type="PROSITE" id="PS50110">
    <property type="entry name" value="RESPONSE_REGULATORY"/>
    <property type="match status" value="1"/>
</dbReference>
<dbReference type="Pfam" id="PF00072">
    <property type="entry name" value="Response_reg"/>
    <property type="match status" value="1"/>
</dbReference>
<dbReference type="InterPro" id="IPR011006">
    <property type="entry name" value="CheY-like_superfamily"/>
</dbReference>
<dbReference type="EMBL" id="UGNY01000002">
    <property type="protein sequence ID" value="STX88310.1"/>
    <property type="molecule type" value="Genomic_DNA"/>
</dbReference>
<keyword evidence="1" id="KW-0597">Phosphoprotein</keyword>
<feature type="modified residue" description="4-aspartylphosphate" evidence="1">
    <location>
        <position position="107"/>
    </location>
</feature>
<dbReference type="Proteomes" id="UP000254033">
    <property type="component" value="Unassembled WGS sequence"/>
</dbReference>
<name>A0A378KNG0_9GAMM</name>
<evidence type="ECO:0000313" key="4">
    <source>
        <dbReference type="Proteomes" id="UP000254033"/>
    </source>
</evidence>
<dbReference type="RefSeq" id="WP_115176522.1">
    <property type="nucleotide sequence ID" value="NZ_UGNY01000002.1"/>
</dbReference>
<dbReference type="AlphaFoldDB" id="A0A378KNG0"/>
<feature type="domain" description="Response regulatory" evidence="2">
    <location>
        <begin position="16"/>
        <end position="170"/>
    </location>
</feature>
<proteinExistence type="predicted"/>
<accession>A0A378KNG0</accession>
<evidence type="ECO:0000313" key="3">
    <source>
        <dbReference type="EMBL" id="STX88310.1"/>
    </source>
</evidence>
<evidence type="ECO:0000259" key="2">
    <source>
        <dbReference type="PROSITE" id="PS50110"/>
    </source>
</evidence>
<evidence type="ECO:0000256" key="1">
    <source>
        <dbReference type="PROSITE-ProRule" id="PRU00169"/>
    </source>
</evidence>
<organism evidence="3 4">
    <name type="scientific">Legionella feeleii</name>
    <dbReference type="NCBI Taxonomy" id="453"/>
    <lineage>
        <taxon>Bacteria</taxon>
        <taxon>Pseudomonadati</taxon>
        <taxon>Pseudomonadota</taxon>
        <taxon>Gammaproteobacteria</taxon>
        <taxon>Legionellales</taxon>
        <taxon>Legionellaceae</taxon>
        <taxon>Legionella</taxon>
    </lineage>
</organism>
<dbReference type="SUPFAM" id="SSF52172">
    <property type="entry name" value="CheY-like"/>
    <property type="match status" value="1"/>
</dbReference>
<dbReference type="CDD" id="cd00156">
    <property type="entry name" value="REC"/>
    <property type="match status" value="1"/>
</dbReference>
<dbReference type="GO" id="GO:0000160">
    <property type="term" value="P:phosphorelay signal transduction system"/>
    <property type="evidence" value="ECO:0007669"/>
    <property type="project" value="InterPro"/>
</dbReference>
<sequence>MTIPSLKPSCFYHPTEVIFLDDNRDFLNVLELEFDKLNILTLTDPDDTIKILNDHNKEYFPRSVFTVLSDVNVDTTTNHSINFEVKNLLTIIYDKSRFTRIPVIIVDYEMPHINGMEFCQKIKGKKISKIMLTAKANQETAINAFNNGLIDKFILKMDENLYSKITSAVSELTQQYFAELSERVINGHCYHIKSLFNNPLYQQLFSRVKTKAQAIEYYLVDNLGSFLFLDKEANPTWLIIRDNTAMKEGVDLLKGYDLPSNLIHSVEKNEKMLFLLSENEYKKPIGEWVEYLFDANKLDDNYYYSIIDDYLTDFVDWKRVVPFSKYIADKANETAISIHQ</sequence>